<proteinExistence type="predicted"/>
<sequence length="40" mass="4948">MFHFIFLLIQRIVFLVFPCCLQVKLYTMQNNLSIDFYKIF</sequence>
<dbReference type="EMBL" id="BK015264">
    <property type="protein sequence ID" value="DAD98567.1"/>
    <property type="molecule type" value="Genomic_DNA"/>
</dbReference>
<name>A0A8S5NVW1_9CAUD</name>
<protein>
    <submittedName>
        <fullName evidence="1">Uncharacterized protein</fullName>
    </submittedName>
</protein>
<accession>A0A8S5NVW1</accession>
<reference evidence="1" key="1">
    <citation type="journal article" date="2021" name="Proc. Natl. Acad. Sci. U.S.A.">
        <title>A Catalog of Tens of Thousands of Viruses from Human Metagenomes Reveals Hidden Associations with Chronic Diseases.</title>
        <authorList>
            <person name="Tisza M.J."/>
            <person name="Buck C.B."/>
        </authorList>
    </citation>
    <scope>NUCLEOTIDE SEQUENCE</scope>
    <source>
        <strain evidence="1">CtTnV63</strain>
    </source>
</reference>
<organism evidence="1">
    <name type="scientific">Siphoviridae sp. ctTnV63</name>
    <dbReference type="NCBI Taxonomy" id="2825523"/>
    <lineage>
        <taxon>Viruses</taxon>
        <taxon>Duplodnaviria</taxon>
        <taxon>Heunggongvirae</taxon>
        <taxon>Uroviricota</taxon>
        <taxon>Caudoviricetes</taxon>
    </lineage>
</organism>
<evidence type="ECO:0000313" key="1">
    <source>
        <dbReference type="EMBL" id="DAD98567.1"/>
    </source>
</evidence>